<proteinExistence type="predicted"/>
<dbReference type="EMBL" id="BRXS01000002">
    <property type="protein sequence ID" value="GLC24678.1"/>
    <property type="molecule type" value="Genomic_DNA"/>
</dbReference>
<dbReference type="Proteomes" id="UP001161325">
    <property type="component" value="Unassembled WGS sequence"/>
</dbReference>
<evidence type="ECO:0000313" key="1">
    <source>
        <dbReference type="EMBL" id="GLC24678.1"/>
    </source>
</evidence>
<protein>
    <submittedName>
        <fullName evidence="1">Uncharacterized protein</fullName>
    </submittedName>
</protein>
<comment type="caution">
    <text evidence="1">The sequence shown here is derived from an EMBL/GenBank/DDBJ whole genome shotgun (WGS) entry which is preliminary data.</text>
</comment>
<evidence type="ECO:0000313" key="2">
    <source>
        <dbReference type="Proteomes" id="UP001161325"/>
    </source>
</evidence>
<dbReference type="AlphaFoldDB" id="A0AA37QDH0"/>
<keyword evidence="2" id="KW-1185">Reference proteome</keyword>
<sequence length="102" mass="11053">MEILVATSNDFAMLRDGRPVASGVWDDVVQAHADTRAGTVCLTLRLRDGAAFVARDDMPGWDDLLDAAESALDLPRRHRWWADALAADAAHPLALFARGGAR</sequence>
<name>A0AA37QDH0_9BACT</name>
<accession>A0AA37QDH0</accession>
<dbReference type="RefSeq" id="WP_284349125.1">
    <property type="nucleotide sequence ID" value="NZ_BRXS01000002.1"/>
</dbReference>
<reference evidence="1" key="1">
    <citation type="submission" date="2022-08" db="EMBL/GenBank/DDBJ databases">
        <title>Draft genome sequencing of Roseisolibacter agri AW1220.</title>
        <authorList>
            <person name="Tobiishi Y."/>
            <person name="Tonouchi A."/>
        </authorList>
    </citation>
    <scope>NUCLEOTIDE SEQUENCE</scope>
    <source>
        <strain evidence="1">AW1220</strain>
    </source>
</reference>
<gene>
    <name evidence="1" type="ORF">rosag_11910</name>
</gene>
<organism evidence="1 2">
    <name type="scientific">Roseisolibacter agri</name>
    <dbReference type="NCBI Taxonomy" id="2014610"/>
    <lineage>
        <taxon>Bacteria</taxon>
        <taxon>Pseudomonadati</taxon>
        <taxon>Gemmatimonadota</taxon>
        <taxon>Gemmatimonadia</taxon>
        <taxon>Gemmatimonadales</taxon>
        <taxon>Gemmatimonadaceae</taxon>
        <taxon>Roseisolibacter</taxon>
    </lineage>
</organism>